<dbReference type="CDD" id="cd02859">
    <property type="entry name" value="E_set_AMPKbeta_like_N"/>
    <property type="match status" value="1"/>
</dbReference>
<dbReference type="AlphaFoldDB" id="A0A1S3CIK3"/>
<feature type="domain" description="AMP-activated protein kinase glycogen-binding" evidence="2">
    <location>
        <begin position="572"/>
        <end position="660"/>
    </location>
</feature>
<dbReference type="OrthoDB" id="531008at2759"/>
<dbReference type="InterPro" id="IPR014756">
    <property type="entry name" value="Ig_E-set"/>
</dbReference>
<dbReference type="InParanoid" id="A0A1S3CIK3"/>
<dbReference type="Gene3D" id="2.60.40.10">
    <property type="entry name" value="Immunoglobulins"/>
    <property type="match status" value="1"/>
</dbReference>
<dbReference type="eggNOG" id="KOG1616">
    <property type="taxonomic scope" value="Eukaryota"/>
</dbReference>
<dbReference type="Proteomes" id="UP001652600">
    <property type="component" value="Chromosome 8"/>
</dbReference>
<reference evidence="4" key="1">
    <citation type="submission" date="2025-08" db="UniProtKB">
        <authorList>
            <consortium name="RefSeq"/>
        </authorList>
    </citation>
    <scope>IDENTIFICATION</scope>
    <source>
        <tissue evidence="4">Stem</tissue>
    </source>
</reference>
<dbReference type="PANTHER" id="PTHR47434">
    <property type="entry name" value="PROTEIN PTST HOMOLOG 3, CHLOROPLASTIC"/>
    <property type="match status" value="1"/>
</dbReference>
<dbReference type="Pfam" id="PF16561">
    <property type="entry name" value="AMPK1_CBM"/>
    <property type="match status" value="1"/>
</dbReference>
<dbReference type="GO" id="GO:0009507">
    <property type="term" value="C:chloroplast"/>
    <property type="evidence" value="ECO:0007669"/>
    <property type="project" value="UniProtKB-ARBA"/>
</dbReference>
<organism evidence="3 4">
    <name type="scientific">Cucumis melo</name>
    <name type="common">Muskmelon</name>
    <dbReference type="NCBI Taxonomy" id="3656"/>
    <lineage>
        <taxon>Eukaryota</taxon>
        <taxon>Viridiplantae</taxon>
        <taxon>Streptophyta</taxon>
        <taxon>Embryophyta</taxon>
        <taxon>Tracheophyta</taxon>
        <taxon>Spermatophyta</taxon>
        <taxon>Magnoliopsida</taxon>
        <taxon>eudicotyledons</taxon>
        <taxon>Gunneridae</taxon>
        <taxon>Pentapetalae</taxon>
        <taxon>rosids</taxon>
        <taxon>fabids</taxon>
        <taxon>Cucurbitales</taxon>
        <taxon>Cucurbitaceae</taxon>
        <taxon>Benincaseae</taxon>
        <taxon>Cucumis</taxon>
    </lineage>
</organism>
<sequence length="662" mass="73908">MATLSHFPSLLSLSSRNFSFLDQLHTLNHHPKFHCFGHHHHHHPRRQSYVCNCSIRSSRASRRKKSNEELCNDIREFIRSVGLPKDHVPSTKELSQHGRTDLANIVRRRGHKLMRELLLTNSTTTVEGDCDLGNITLTEGQDGEAKDVVEDSVLENPSNNSNTNHVFSFDDCFSDPTATANSSAEEELSNDLICHDEYNASYRENDENIEIVEADKSRKTEVAASEDCFTSSNIGLGVTCSDHTGELIEFSKNLSLENAENSLECQSEVTNDKVDESHWSLEVPSGENYMINSTADEYLDMHDHDERPLLLTPSSSLKEEALHYSNEQVEKEDNCVDDVSLSAEMTIIDDQSSGLNIDRALARGESSGELVKYSEQLSLAEKVARFIQNGDLDIVDDNFDATLSESGAGEGNGFVTATNAEESEINFHVEAFSEDTTASRGSLMASNGSASEFDDNVSTTAVGQLIRDDQPSTEALNGQIEKVSGAEKDFCLSMVQIKMSENQVEIDRLKFMLHQKELELSQLKEQIERDKLALSVSQSKAEAELSHAQKLILERDSELVIAEECLYGLEEVQIHYSGEGEIVEVAGGFNGWHHKIKMDPQPSSDNLDSVNSKKHMHWSTVLWLYPGVYEIKFIVDGHWKIDPHRESSTKGAITNNILRVGR</sequence>
<dbReference type="GeneID" id="103500828"/>
<proteinExistence type="predicted"/>
<name>A0A1S3CIK3_CUCME</name>
<dbReference type="FunCoup" id="A0A1S3CIK3">
    <property type="interactions" value="1220"/>
</dbReference>
<protein>
    <submittedName>
        <fullName evidence="4">Protein PTST homolog 3, chloroplastic isoform X1</fullName>
    </submittedName>
</protein>
<evidence type="ECO:0000256" key="1">
    <source>
        <dbReference type="SAM" id="Coils"/>
    </source>
</evidence>
<dbReference type="SMR" id="A0A1S3CIK3"/>
<dbReference type="RefSeq" id="XP_008462485.1">
    <property type="nucleotide sequence ID" value="XM_008464263.3"/>
</dbReference>
<dbReference type="PANTHER" id="PTHR47434:SF2">
    <property type="entry name" value="PROTEIN PTST HOMOLOG 3, CHLOROPLASTIC"/>
    <property type="match status" value="1"/>
</dbReference>
<feature type="coiled-coil region" evidence="1">
    <location>
        <begin position="506"/>
        <end position="533"/>
    </location>
</feature>
<evidence type="ECO:0000259" key="2">
    <source>
        <dbReference type="Pfam" id="PF16561"/>
    </source>
</evidence>
<keyword evidence="1" id="KW-0175">Coiled coil</keyword>
<keyword evidence="3" id="KW-1185">Reference proteome</keyword>
<accession>A0A1S3CIK3</accession>
<dbReference type="InterPro" id="IPR032640">
    <property type="entry name" value="AMPK1_CBM"/>
</dbReference>
<evidence type="ECO:0000313" key="4">
    <source>
        <dbReference type="RefSeq" id="XP_008462485.1"/>
    </source>
</evidence>
<dbReference type="SUPFAM" id="SSF81296">
    <property type="entry name" value="E set domains"/>
    <property type="match status" value="1"/>
</dbReference>
<dbReference type="InterPro" id="IPR013783">
    <property type="entry name" value="Ig-like_fold"/>
</dbReference>
<evidence type="ECO:0000313" key="3">
    <source>
        <dbReference type="Proteomes" id="UP001652600"/>
    </source>
</evidence>
<gene>
    <name evidence="4" type="primary">LOC103500828</name>
</gene>
<dbReference type="KEGG" id="cmo:103500828"/>